<dbReference type="PROSITE" id="PS51352">
    <property type="entry name" value="THIOREDOXIN_2"/>
    <property type="match status" value="1"/>
</dbReference>
<evidence type="ECO:0000259" key="1">
    <source>
        <dbReference type="PROSITE" id="PS51352"/>
    </source>
</evidence>
<evidence type="ECO:0000313" key="2">
    <source>
        <dbReference type="EMBL" id="MFC6769717.1"/>
    </source>
</evidence>
<sequence length="189" mass="19881">MRRREVLAGLGSAGVVAGAGAVAAFGVPSLNDDSDGSSGLVGRQHDPYEIETVDAPGSEAGAVTVPAPDRPTFIDFFATWCDPCIKQMDALATTHERVGDDVAFLSVTSEPIGESITRAELAEWWEENDGDWTIGLDPTSELTSRYWGSPYPSAVAIDASGTVQWHDSGIKTADELVAGIERALEGGAE</sequence>
<dbReference type="EMBL" id="JBHSWV010000804">
    <property type="protein sequence ID" value="MFC6769717.1"/>
    <property type="molecule type" value="Genomic_DNA"/>
</dbReference>
<keyword evidence="3" id="KW-1185">Reference proteome</keyword>
<comment type="caution">
    <text evidence="2">The sequence shown here is derived from an EMBL/GenBank/DDBJ whole genome shotgun (WGS) entry which is preliminary data.</text>
</comment>
<organism evidence="2 3">
    <name type="scientific">Natrinema soli</name>
    <dbReference type="NCBI Taxonomy" id="1930624"/>
    <lineage>
        <taxon>Archaea</taxon>
        <taxon>Methanobacteriati</taxon>
        <taxon>Methanobacteriota</taxon>
        <taxon>Stenosarchaea group</taxon>
        <taxon>Halobacteria</taxon>
        <taxon>Halobacteriales</taxon>
        <taxon>Natrialbaceae</taxon>
        <taxon>Natrinema</taxon>
    </lineage>
</organism>
<dbReference type="Proteomes" id="UP001596383">
    <property type="component" value="Unassembled WGS sequence"/>
</dbReference>
<accession>A0ABD5SXX7</accession>
<dbReference type="AlphaFoldDB" id="A0ABD5SXX7"/>
<protein>
    <submittedName>
        <fullName evidence="2">TlpA family protein disulfide reductase</fullName>
    </submittedName>
</protein>
<dbReference type="PANTHER" id="PTHR42852">
    <property type="entry name" value="THIOL:DISULFIDE INTERCHANGE PROTEIN DSBE"/>
    <property type="match status" value="1"/>
</dbReference>
<dbReference type="SUPFAM" id="SSF52833">
    <property type="entry name" value="Thioredoxin-like"/>
    <property type="match status" value="1"/>
</dbReference>
<dbReference type="InterPro" id="IPR013740">
    <property type="entry name" value="Redoxin"/>
</dbReference>
<dbReference type="PANTHER" id="PTHR42852:SF17">
    <property type="entry name" value="THIOREDOXIN-LIKE PROTEIN HI_1115"/>
    <property type="match status" value="1"/>
</dbReference>
<proteinExistence type="predicted"/>
<reference evidence="2 3" key="1">
    <citation type="journal article" date="2019" name="Int. J. Syst. Evol. Microbiol.">
        <title>The Global Catalogue of Microorganisms (GCM) 10K type strain sequencing project: providing services to taxonomists for standard genome sequencing and annotation.</title>
        <authorList>
            <consortium name="The Broad Institute Genomics Platform"/>
            <consortium name="The Broad Institute Genome Sequencing Center for Infectious Disease"/>
            <person name="Wu L."/>
            <person name="Ma J."/>
        </authorList>
    </citation>
    <scope>NUCLEOTIDE SEQUENCE [LARGE SCALE GENOMIC DNA]</scope>
    <source>
        <strain evidence="2 3">LMG 29247</strain>
    </source>
</reference>
<gene>
    <name evidence="2" type="ORF">ACFQE6_33155</name>
</gene>
<dbReference type="InterPro" id="IPR050553">
    <property type="entry name" value="Thioredoxin_ResA/DsbE_sf"/>
</dbReference>
<evidence type="ECO:0000313" key="3">
    <source>
        <dbReference type="Proteomes" id="UP001596383"/>
    </source>
</evidence>
<dbReference type="Gene3D" id="3.40.30.10">
    <property type="entry name" value="Glutaredoxin"/>
    <property type="match status" value="1"/>
</dbReference>
<name>A0ABD5SXX7_9EURY</name>
<dbReference type="Pfam" id="PF08534">
    <property type="entry name" value="Redoxin"/>
    <property type="match status" value="1"/>
</dbReference>
<feature type="domain" description="Thioredoxin" evidence="1">
    <location>
        <begin position="16"/>
        <end position="185"/>
    </location>
</feature>
<dbReference type="InterPro" id="IPR036249">
    <property type="entry name" value="Thioredoxin-like_sf"/>
</dbReference>
<dbReference type="RefSeq" id="WP_273742333.1">
    <property type="nucleotide sequence ID" value="NZ_JAQIVI010000804.1"/>
</dbReference>
<dbReference type="CDD" id="cd02966">
    <property type="entry name" value="TlpA_like_family"/>
    <property type="match status" value="1"/>
</dbReference>
<dbReference type="InterPro" id="IPR013766">
    <property type="entry name" value="Thioredoxin_domain"/>
</dbReference>